<protein>
    <submittedName>
        <fullName evidence="2">Uncharacterized protein</fullName>
    </submittedName>
</protein>
<sequence>MSDGMTGFCQNRLRKFDHRVSEKKRGTKATSKNESPSL</sequence>
<gene>
    <name evidence="2" type="ORF">dnm_080600</name>
</gene>
<organism evidence="2 3">
    <name type="scientific">Desulfonema magnum</name>
    <dbReference type="NCBI Taxonomy" id="45655"/>
    <lineage>
        <taxon>Bacteria</taxon>
        <taxon>Pseudomonadati</taxon>
        <taxon>Thermodesulfobacteriota</taxon>
        <taxon>Desulfobacteria</taxon>
        <taxon>Desulfobacterales</taxon>
        <taxon>Desulfococcaceae</taxon>
        <taxon>Desulfonema</taxon>
    </lineage>
</organism>
<evidence type="ECO:0000313" key="3">
    <source>
        <dbReference type="Proteomes" id="UP000663722"/>
    </source>
</evidence>
<keyword evidence="3" id="KW-1185">Reference proteome</keyword>
<evidence type="ECO:0000313" key="2">
    <source>
        <dbReference type="EMBL" id="QTA91987.1"/>
    </source>
</evidence>
<accession>A0A975BV92</accession>
<reference evidence="2" key="1">
    <citation type="journal article" date="2021" name="Microb. Physiol.">
        <title>Proteogenomic Insights into the Physiology of Marine, Sulfate-Reducing, Filamentous Desulfonema limicola and Desulfonema magnum.</title>
        <authorList>
            <person name="Schnaars V."/>
            <person name="Wohlbrand L."/>
            <person name="Scheve S."/>
            <person name="Hinrichs C."/>
            <person name="Reinhardt R."/>
            <person name="Rabus R."/>
        </authorList>
    </citation>
    <scope>NUCLEOTIDE SEQUENCE</scope>
    <source>
        <strain evidence="2">4be13</strain>
    </source>
</reference>
<name>A0A975BV92_9BACT</name>
<dbReference type="AlphaFoldDB" id="A0A975BV92"/>
<evidence type="ECO:0000256" key="1">
    <source>
        <dbReference type="SAM" id="MobiDB-lite"/>
    </source>
</evidence>
<dbReference type="EMBL" id="CP061800">
    <property type="protein sequence ID" value="QTA91987.1"/>
    <property type="molecule type" value="Genomic_DNA"/>
</dbReference>
<proteinExistence type="predicted"/>
<dbReference type="Proteomes" id="UP000663722">
    <property type="component" value="Chromosome"/>
</dbReference>
<dbReference type="KEGG" id="dmm:dnm_080600"/>
<feature type="region of interest" description="Disordered" evidence="1">
    <location>
        <begin position="16"/>
        <end position="38"/>
    </location>
</feature>
<feature type="compositionally biased region" description="Polar residues" evidence="1">
    <location>
        <begin position="28"/>
        <end position="38"/>
    </location>
</feature>